<dbReference type="RefSeq" id="WP_134760201.1">
    <property type="nucleotide sequence ID" value="NZ_SOZD01000001.1"/>
</dbReference>
<name>A0A4Y8RT89_9HYPH</name>
<dbReference type="AlphaFoldDB" id="A0A4Y8RT89"/>
<dbReference type="Proteomes" id="UP000298179">
    <property type="component" value="Unassembled WGS sequence"/>
</dbReference>
<proteinExistence type="predicted"/>
<dbReference type="EMBL" id="SOZD01000001">
    <property type="protein sequence ID" value="TFF27515.1"/>
    <property type="molecule type" value="Genomic_DNA"/>
</dbReference>
<comment type="caution">
    <text evidence="1">The sequence shown here is derived from an EMBL/GenBank/DDBJ whole genome shotgun (WGS) entry which is preliminary data.</text>
</comment>
<dbReference type="InterPro" id="IPR053745">
    <property type="entry name" value="Viral_Tail_Comp_sf"/>
</dbReference>
<reference evidence="1 2" key="1">
    <citation type="submission" date="2019-03" db="EMBL/GenBank/DDBJ databases">
        <title>Jiella endophytica sp. nov., a novel endophytic bacterium isolated from root of Ficus microcarpa Linn. f.</title>
        <authorList>
            <person name="Tuo L."/>
        </authorList>
    </citation>
    <scope>NUCLEOTIDE SEQUENCE [LARGE SCALE GENOMIC DNA]</scope>
    <source>
        <strain evidence="1 2">CBS5Q-3</strain>
    </source>
</reference>
<organism evidence="1 2">
    <name type="scientific">Jiella endophytica</name>
    <dbReference type="NCBI Taxonomy" id="2558362"/>
    <lineage>
        <taxon>Bacteria</taxon>
        <taxon>Pseudomonadati</taxon>
        <taxon>Pseudomonadota</taxon>
        <taxon>Alphaproteobacteria</taxon>
        <taxon>Hyphomicrobiales</taxon>
        <taxon>Aurantimonadaceae</taxon>
        <taxon>Jiella</taxon>
    </lineage>
</organism>
<dbReference type="OrthoDB" id="7630456at2"/>
<dbReference type="Pfam" id="PF11367">
    <property type="entry name" value="Tail_completion_gp17"/>
    <property type="match status" value="1"/>
</dbReference>
<dbReference type="Gene3D" id="3.30.2000.30">
    <property type="match status" value="1"/>
</dbReference>
<evidence type="ECO:0000313" key="1">
    <source>
        <dbReference type="EMBL" id="TFF27515.1"/>
    </source>
</evidence>
<keyword evidence="2" id="KW-1185">Reference proteome</keyword>
<gene>
    <name evidence="1" type="ORF">E3C22_03395</name>
</gene>
<accession>A0A4Y8RT89</accession>
<evidence type="ECO:0000313" key="2">
    <source>
        <dbReference type="Proteomes" id="UP000298179"/>
    </source>
</evidence>
<sequence length="137" mass="14626">MSAALAVQKAIRGRLAVSASVTDLVPAASILDRNSRPAPDPSIILGEDQEVDEERIARNVVRVYSTLHVWKKEAGLVGVKAIAGAIRASVQSARFASIEGFHFGDCRVSSTRFMRDPDGETAHGVVTIETLVSEVSP</sequence>
<protein>
    <submittedName>
        <fullName evidence="1">DUF3168 domain-containing protein</fullName>
    </submittedName>
</protein>
<dbReference type="InterPro" id="IPR021508">
    <property type="entry name" value="Gp17-like"/>
</dbReference>